<name>A0A7E4W3R4_PANRE</name>
<feature type="compositionally biased region" description="Basic and acidic residues" evidence="1">
    <location>
        <begin position="245"/>
        <end position="262"/>
    </location>
</feature>
<feature type="region of interest" description="Disordered" evidence="1">
    <location>
        <begin position="150"/>
        <end position="332"/>
    </location>
</feature>
<organism evidence="2 3">
    <name type="scientific">Panagrellus redivivus</name>
    <name type="common">Microworm</name>
    <dbReference type="NCBI Taxonomy" id="6233"/>
    <lineage>
        <taxon>Eukaryota</taxon>
        <taxon>Metazoa</taxon>
        <taxon>Ecdysozoa</taxon>
        <taxon>Nematoda</taxon>
        <taxon>Chromadorea</taxon>
        <taxon>Rhabditida</taxon>
        <taxon>Tylenchina</taxon>
        <taxon>Panagrolaimomorpha</taxon>
        <taxon>Panagrolaimoidea</taxon>
        <taxon>Panagrolaimidae</taxon>
        <taxon>Panagrellus</taxon>
    </lineage>
</organism>
<feature type="compositionally biased region" description="Low complexity" evidence="1">
    <location>
        <begin position="223"/>
        <end position="244"/>
    </location>
</feature>
<accession>A0A7E4W3R4</accession>
<feature type="compositionally biased region" description="Low complexity" evidence="1">
    <location>
        <begin position="269"/>
        <end position="315"/>
    </location>
</feature>
<feature type="compositionally biased region" description="Low complexity" evidence="1">
    <location>
        <begin position="172"/>
        <end position="191"/>
    </location>
</feature>
<dbReference type="AlphaFoldDB" id="A0A7E4W3R4"/>
<reference evidence="3" key="2">
    <citation type="submission" date="2020-10" db="UniProtKB">
        <authorList>
            <consortium name="WormBaseParasite"/>
        </authorList>
    </citation>
    <scope>IDENTIFICATION</scope>
</reference>
<keyword evidence="2" id="KW-1185">Reference proteome</keyword>
<protein>
    <submittedName>
        <fullName evidence="3">TBC domain-containing protein</fullName>
    </submittedName>
</protein>
<evidence type="ECO:0000313" key="2">
    <source>
        <dbReference type="Proteomes" id="UP000492821"/>
    </source>
</evidence>
<evidence type="ECO:0000256" key="1">
    <source>
        <dbReference type="SAM" id="MobiDB-lite"/>
    </source>
</evidence>
<feature type="compositionally biased region" description="Basic and acidic residues" evidence="1">
    <location>
        <begin position="193"/>
        <end position="215"/>
    </location>
</feature>
<dbReference type="Proteomes" id="UP000492821">
    <property type="component" value="Unassembled WGS sequence"/>
</dbReference>
<sequence length="643" mass="70455">MRFPDCPPTLREGVLGLTLFQIFNDHNRKKDSDFISREAVETAFKQFTGQDAKDVFESMSMTIFDFVDQFFADFVDSIAFDRRPGFKVQRTLSRKVYKKFWDIGPVEDASSKMFGLDAIPMASVASTDIAVSGKIFSLDDLTSLGASITTLTGSSSTSSSESSSPPPEVETETPVKPEPTSSKSKPAAAKPEPAPKKEPLDVKKEPATKEPKSEAKNYFGLESLVGVSSAASSSNVSDATSSKSVTREPTPEQPPKAEKSKESAPVSQASTPKAPSKSQSPPKSSTSVSSVNDNSASTSSKKAAKATVAAEALPKAVPPPPKPQAKVTPVKPRPNILSHSELMALVDTSYVNVITQEQMTQLGEQELFNNIVPATRTDSAQTLRAPSPSPQSGPSESTPYTRFVLSRDNIVTNFDVAVASRQQILDAVQRFPLNVAICRWVEGFLHFADIVLCLQYMNHFFKLYKEPVSTACYHLFVKAVADREPIFLDVVPLVGCLDIMLAWDFLRLKPGRDDEPDIITLNPLVTKLTMTPLGVGMPSVLFFALTEQFSRLAISDLCASIDVPQPQAIELLLDTINKRPDLYILSAPSRRGTEPVMFIDCFVQLNPRVVPLSALYNYKLNDLSFFEELKLRKDDVDSVSQFE</sequence>
<reference evidence="2" key="1">
    <citation type="journal article" date="2013" name="Genetics">
        <title>The draft genome and transcriptome of Panagrellus redivivus are shaped by the harsh demands of a free-living lifestyle.</title>
        <authorList>
            <person name="Srinivasan J."/>
            <person name="Dillman A.R."/>
            <person name="Macchietto M.G."/>
            <person name="Heikkinen L."/>
            <person name="Lakso M."/>
            <person name="Fracchia K.M."/>
            <person name="Antoshechkin I."/>
            <person name="Mortazavi A."/>
            <person name="Wong G."/>
            <person name="Sternberg P.W."/>
        </authorList>
    </citation>
    <scope>NUCLEOTIDE SEQUENCE [LARGE SCALE GENOMIC DNA]</scope>
    <source>
        <strain evidence="2">MT8872</strain>
    </source>
</reference>
<dbReference type="WBParaSite" id="Pan_g6487.t1">
    <property type="protein sequence ID" value="Pan_g6487.t1"/>
    <property type="gene ID" value="Pan_g6487"/>
</dbReference>
<evidence type="ECO:0000313" key="3">
    <source>
        <dbReference type="WBParaSite" id="Pan_g6487.t1"/>
    </source>
</evidence>
<feature type="region of interest" description="Disordered" evidence="1">
    <location>
        <begin position="378"/>
        <end position="398"/>
    </location>
</feature>
<proteinExistence type="predicted"/>
<feature type="compositionally biased region" description="Low complexity" evidence="1">
    <location>
        <begin position="150"/>
        <end position="163"/>
    </location>
</feature>